<keyword evidence="2" id="KW-1185">Reference proteome</keyword>
<dbReference type="EMBL" id="JAGSGD010000001">
    <property type="protein sequence ID" value="MBR7619049.1"/>
    <property type="molecule type" value="Genomic_DNA"/>
</dbReference>
<dbReference type="Proteomes" id="UP000622580">
    <property type="component" value="Unassembled WGS sequence"/>
</dbReference>
<sequence length="97" mass="10421">MAYTMKNGRTPPTTTGEGELSYKGFKGPVAYEIIGALAGLRQGGASLRGSFMTTEEIADNAFKACDGHLRLADGKEYRITMVGYTPGSDTGYFELKI</sequence>
<evidence type="ECO:0000313" key="1">
    <source>
        <dbReference type="EMBL" id="MBR7619049.1"/>
    </source>
</evidence>
<comment type="caution">
    <text evidence="1">The sequence shown here is derived from an EMBL/GenBank/DDBJ whole genome shotgun (WGS) entry which is preliminary data.</text>
</comment>
<dbReference type="RefSeq" id="WP_215339161.1">
    <property type="nucleotide sequence ID" value="NZ_JAGSGD010000001.1"/>
</dbReference>
<dbReference type="AlphaFoldDB" id="A0A941D071"/>
<accession>A0A941D071</accession>
<protein>
    <recommendedName>
        <fullName evidence="3">Phage tail protein</fullName>
    </recommendedName>
</protein>
<reference evidence="1" key="1">
    <citation type="submission" date="2021-04" db="EMBL/GenBank/DDBJ databases">
        <title>Draft genome assembly of strain Phenylobacterium sp. 20VBR1 using MiniION and Illumina platforms.</title>
        <authorList>
            <person name="Thomas F.A."/>
            <person name="Krishnan K.P."/>
            <person name="Sinha R.K."/>
        </authorList>
    </citation>
    <scope>NUCLEOTIDE SEQUENCE</scope>
    <source>
        <strain evidence="1">20VBR1</strain>
    </source>
</reference>
<organism evidence="1 2">
    <name type="scientific">Phenylobacterium glaciei</name>
    <dbReference type="NCBI Taxonomy" id="2803784"/>
    <lineage>
        <taxon>Bacteria</taxon>
        <taxon>Pseudomonadati</taxon>
        <taxon>Pseudomonadota</taxon>
        <taxon>Alphaproteobacteria</taxon>
        <taxon>Caulobacterales</taxon>
        <taxon>Caulobacteraceae</taxon>
        <taxon>Phenylobacterium</taxon>
    </lineage>
</organism>
<proteinExistence type="predicted"/>
<name>A0A941D071_9CAUL</name>
<evidence type="ECO:0000313" key="2">
    <source>
        <dbReference type="Proteomes" id="UP000622580"/>
    </source>
</evidence>
<evidence type="ECO:0008006" key="3">
    <source>
        <dbReference type="Google" id="ProtNLM"/>
    </source>
</evidence>
<gene>
    <name evidence="1" type="ORF">JKL49_06570</name>
</gene>